<evidence type="ECO:0000256" key="7">
    <source>
        <dbReference type="ARBA" id="ARBA00023008"/>
    </source>
</evidence>
<evidence type="ECO:0000313" key="12">
    <source>
        <dbReference type="EMBL" id="UYO37974.1"/>
    </source>
</evidence>
<keyword evidence="8 9" id="KW-0472">Membrane</keyword>
<dbReference type="InterPro" id="IPR032694">
    <property type="entry name" value="CopC/D"/>
</dbReference>
<feature type="domain" description="CopC" evidence="10">
    <location>
        <begin position="33"/>
        <end position="123"/>
    </location>
</feature>
<evidence type="ECO:0000256" key="8">
    <source>
        <dbReference type="ARBA" id="ARBA00023136"/>
    </source>
</evidence>
<protein>
    <submittedName>
        <fullName evidence="12">CopD family protein</fullName>
    </submittedName>
</protein>
<feature type="transmembrane region" description="Helical" evidence="9">
    <location>
        <begin position="318"/>
        <end position="339"/>
    </location>
</feature>
<proteinExistence type="predicted"/>
<comment type="subcellular location">
    <subcellularLocation>
        <location evidence="1">Cell membrane</location>
        <topology evidence="1">Multi-pass membrane protein</topology>
    </subcellularLocation>
</comment>
<dbReference type="GO" id="GO:0046688">
    <property type="term" value="P:response to copper ion"/>
    <property type="evidence" value="ECO:0007669"/>
    <property type="project" value="InterPro"/>
</dbReference>
<evidence type="ECO:0000259" key="10">
    <source>
        <dbReference type="Pfam" id="PF04234"/>
    </source>
</evidence>
<gene>
    <name evidence="12" type="ORF">KQX62_14620</name>
</gene>
<dbReference type="GO" id="GO:0005507">
    <property type="term" value="F:copper ion binding"/>
    <property type="evidence" value="ECO:0007669"/>
    <property type="project" value="InterPro"/>
</dbReference>
<feature type="transmembrane region" description="Helical" evidence="9">
    <location>
        <begin position="355"/>
        <end position="375"/>
    </location>
</feature>
<evidence type="ECO:0000256" key="2">
    <source>
        <dbReference type="ARBA" id="ARBA00022475"/>
    </source>
</evidence>
<dbReference type="AlphaFoldDB" id="A0AAX3DSZ2"/>
<keyword evidence="4" id="KW-0479">Metal-binding</keyword>
<evidence type="ECO:0000259" key="11">
    <source>
        <dbReference type="Pfam" id="PF05425"/>
    </source>
</evidence>
<feature type="transmembrane region" description="Helical" evidence="9">
    <location>
        <begin position="253"/>
        <end position="273"/>
    </location>
</feature>
<dbReference type="GO" id="GO:0006825">
    <property type="term" value="P:copper ion transport"/>
    <property type="evidence" value="ECO:0007669"/>
    <property type="project" value="InterPro"/>
</dbReference>
<keyword evidence="2" id="KW-1003">Cell membrane</keyword>
<dbReference type="InterPro" id="IPR014756">
    <property type="entry name" value="Ig_E-set"/>
</dbReference>
<dbReference type="InterPro" id="IPR007348">
    <property type="entry name" value="CopC_dom"/>
</dbReference>
<feature type="transmembrane region" description="Helical" evidence="9">
    <location>
        <begin position="222"/>
        <end position="244"/>
    </location>
</feature>
<feature type="transmembrane region" description="Helical" evidence="9">
    <location>
        <begin position="179"/>
        <end position="202"/>
    </location>
</feature>
<dbReference type="InterPro" id="IPR008457">
    <property type="entry name" value="Cu-R_CopD_dom"/>
</dbReference>
<organism evidence="12 13">
    <name type="scientific">Rhodopseudomonas palustris</name>
    <dbReference type="NCBI Taxonomy" id="1076"/>
    <lineage>
        <taxon>Bacteria</taxon>
        <taxon>Pseudomonadati</taxon>
        <taxon>Pseudomonadota</taxon>
        <taxon>Alphaproteobacteria</taxon>
        <taxon>Hyphomicrobiales</taxon>
        <taxon>Nitrobacteraceae</taxon>
        <taxon>Rhodopseudomonas</taxon>
    </lineage>
</organism>
<dbReference type="RefSeq" id="WP_264073662.1">
    <property type="nucleotide sequence ID" value="NZ_CP076676.1"/>
</dbReference>
<dbReference type="SUPFAM" id="SSF81296">
    <property type="entry name" value="E set domains"/>
    <property type="match status" value="1"/>
</dbReference>
<feature type="transmembrane region" description="Helical" evidence="9">
    <location>
        <begin position="396"/>
        <end position="415"/>
    </location>
</feature>
<feature type="transmembrane region" description="Helical" evidence="9">
    <location>
        <begin position="151"/>
        <end position="172"/>
    </location>
</feature>
<dbReference type="GO" id="GO:0042597">
    <property type="term" value="C:periplasmic space"/>
    <property type="evidence" value="ECO:0007669"/>
    <property type="project" value="InterPro"/>
</dbReference>
<dbReference type="InterPro" id="IPR014755">
    <property type="entry name" value="Cu-Rt/internalin_Ig-like"/>
</dbReference>
<keyword evidence="3 9" id="KW-0812">Transmembrane</keyword>
<dbReference type="Gene3D" id="2.60.40.1220">
    <property type="match status" value="1"/>
</dbReference>
<evidence type="ECO:0000256" key="3">
    <source>
        <dbReference type="ARBA" id="ARBA00022692"/>
    </source>
</evidence>
<reference evidence="12" key="1">
    <citation type="journal article" date="2022" name="Biol. Control">
        <title>In silico genomic analysis of Rhodopseudomonas palustris strains revealed potential biocontrol agents and crop yield enhancers.</title>
        <authorList>
            <person name="Surachat K."/>
            <person name="Kantachote D."/>
            <person name="Deachamag P."/>
            <person name="Wonglapsuwan M."/>
        </authorList>
    </citation>
    <scope>NUCLEOTIDE SEQUENCE</scope>
    <source>
        <strain evidence="12">TLS06</strain>
    </source>
</reference>
<name>A0AAX3DSZ2_RHOPL</name>
<dbReference type="Pfam" id="PF05425">
    <property type="entry name" value="CopD"/>
    <property type="match status" value="1"/>
</dbReference>
<dbReference type="PANTHER" id="PTHR34820">
    <property type="entry name" value="INNER MEMBRANE PROTEIN YEBZ"/>
    <property type="match status" value="1"/>
</dbReference>
<keyword evidence="7" id="KW-0186">Copper</keyword>
<sequence length="534" mass="55445">MTAGYTDTRRCGRWLVWITAIAVLLWPALAAAHASLVASDPASEAVLATPPTSFSLTFNEPVTALLLQLIDARGRSQAITAIDQDGATLRFAPPAALGEGAHVLSWRVVSADGHPIGGALTFWIGTPGQRLPPIVVPDDPARRTAIWATRILAGFTLLTAVGGAAFLAWIAAAPVAGAALLTAGLALLGLLAVVLSAGLQGLDALDLPLARLGDAAVWRAGASGSFGDAAALSGMAFVLTLLALRWRGWNARLLSLGAVVSLGTAFAVSGHAATAEPRALSGAAVWLHGVSLALWIGALPLAIAVGRRDAAPATLRRFSKAIPLVIVMLLISGVALAAIELGRIDALWQSDYGRVLIAKLALVCVLLALALWNRVRLTPLLLAGEASAVRRMRASIVAELVLVIAILGVVGLWRFTPPPRSTASQPAAASEMVHLHTERAMATVTLAPARAGPVEIEVLLQTAEEAPLAAQALTVTLANPEAGIEPLSAEARKTADGPWRARLTAPVPGKWTLTLGILISDFEKVNLETPIVIR</sequence>
<keyword evidence="6 9" id="KW-1133">Transmembrane helix</keyword>
<evidence type="ECO:0000313" key="13">
    <source>
        <dbReference type="Proteomes" id="UP001163166"/>
    </source>
</evidence>
<dbReference type="GO" id="GO:0005886">
    <property type="term" value="C:plasma membrane"/>
    <property type="evidence" value="ECO:0007669"/>
    <property type="project" value="UniProtKB-SubCell"/>
</dbReference>
<evidence type="ECO:0000256" key="9">
    <source>
        <dbReference type="SAM" id="Phobius"/>
    </source>
</evidence>
<accession>A0AAX3DSZ2</accession>
<feature type="transmembrane region" description="Helical" evidence="9">
    <location>
        <begin position="285"/>
        <end position="306"/>
    </location>
</feature>
<keyword evidence="5" id="KW-0732">Signal</keyword>
<evidence type="ECO:0000256" key="6">
    <source>
        <dbReference type="ARBA" id="ARBA00022989"/>
    </source>
</evidence>
<evidence type="ECO:0000256" key="4">
    <source>
        <dbReference type="ARBA" id="ARBA00022723"/>
    </source>
</evidence>
<evidence type="ECO:0000256" key="5">
    <source>
        <dbReference type="ARBA" id="ARBA00022729"/>
    </source>
</evidence>
<evidence type="ECO:0000256" key="1">
    <source>
        <dbReference type="ARBA" id="ARBA00004651"/>
    </source>
</evidence>
<dbReference type="Proteomes" id="UP001163166">
    <property type="component" value="Chromosome"/>
</dbReference>
<dbReference type="EMBL" id="CP076676">
    <property type="protein sequence ID" value="UYO37974.1"/>
    <property type="molecule type" value="Genomic_DNA"/>
</dbReference>
<dbReference type="PANTHER" id="PTHR34820:SF4">
    <property type="entry name" value="INNER MEMBRANE PROTEIN YEBZ"/>
    <property type="match status" value="1"/>
</dbReference>
<dbReference type="Pfam" id="PF04234">
    <property type="entry name" value="CopC"/>
    <property type="match status" value="1"/>
</dbReference>
<feature type="domain" description="Copper resistance protein D" evidence="11">
    <location>
        <begin position="313"/>
        <end position="413"/>
    </location>
</feature>